<dbReference type="Gene3D" id="1.25.40.10">
    <property type="entry name" value="Tetratricopeptide repeat domain"/>
    <property type="match status" value="1"/>
</dbReference>
<name>A0A073J2Z4_9RHOB</name>
<dbReference type="Pfam" id="PF13432">
    <property type="entry name" value="TPR_16"/>
    <property type="match status" value="1"/>
</dbReference>
<dbReference type="SUPFAM" id="SSF48452">
    <property type="entry name" value="TPR-like"/>
    <property type="match status" value="1"/>
</dbReference>
<organism evidence="4 5">
    <name type="scientific">Pseudosulfitobacter pseudonitzschiae</name>
    <dbReference type="NCBI Taxonomy" id="1402135"/>
    <lineage>
        <taxon>Bacteria</taxon>
        <taxon>Pseudomonadati</taxon>
        <taxon>Pseudomonadota</taxon>
        <taxon>Alphaproteobacteria</taxon>
        <taxon>Rhodobacterales</taxon>
        <taxon>Roseobacteraceae</taxon>
        <taxon>Pseudosulfitobacter</taxon>
    </lineage>
</organism>
<feature type="repeat" description="TPR" evidence="3">
    <location>
        <begin position="125"/>
        <end position="158"/>
    </location>
</feature>
<dbReference type="SMART" id="SM00028">
    <property type="entry name" value="TPR"/>
    <property type="match status" value="4"/>
</dbReference>
<dbReference type="OrthoDB" id="7817412at2"/>
<sequence length="285" mass="30821">MTALFSYPSTHSERSLNLTSLLSHIRRACLLVAVVSLSACSVPTAQEGNPNNRPEAVSSTLRLAQATAESGDHVNAARLYEKVLASDPESVEALKGAGDSYSRMGQHGRAETVLLRAHELAPGNDDVLNILGRVNLSQKRPDEALKYYDKALRLNRKNISAITGKGVALDTMSQHLKAQKVYEDGLSIYPANFILRSNYALSLALTGNSAKGISILQELVRDPNAAPHVRDNLALVYGLAGLENEARATLTLDMNAQEIEENIAIYAALRRMMQDGNPIGSLVFA</sequence>
<evidence type="ECO:0000256" key="2">
    <source>
        <dbReference type="ARBA" id="ARBA00022803"/>
    </source>
</evidence>
<evidence type="ECO:0000313" key="4">
    <source>
        <dbReference type="EMBL" id="KEJ96026.1"/>
    </source>
</evidence>
<dbReference type="InterPro" id="IPR051685">
    <property type="entry name" value="Ycf3/AcsC/BcsC/TPR_MFPF"/>
</dbReference>
<gene>
    <name evidence="4" type="ORF">SUH3_17335</name>
</gene>
<reference evidence="4 5" key="1">
    <citation type="submission" date="2014-01" db="EMBL/GenBank/DDBJ databases">
        <title>Sulfitobacter sp. H3 (MCCC 1A00686) Genome Sequencing.</title>
        <authorList>
            <person name="Lai Q."/>
            <person name="Hong Z."/>
        </authorList>
    </citation>
    <scope>NUCLEOTIDE SEQUENCE [LARGE SCALE GENOMIC DNA]</scope>
    <source>
        <strain evidence="4 5">H3</strain>
    </source>
</reference>
<dbReference type="PANTHER" id="PTHR44943:SF5">
    <property type="entry name" value="BLL7697 PROTEIN"/>
    <property type="match status" value="1"/>
</dbReference>
<keyword evidence="1" id="KW-0677">Repeat</keyword>
<dbReference type="PROSITE" id="PS50005">
    <property type="entry name" value="TPR"/>
    <property type="match status" value="1"/>
</dbReference>
<dbReference type="InterPro" id="IPR019734">
    <property type="entry name" value="TPR_rpt"/>
</dbReference>
<evidence type="ECO:0000256" key="1">
    <source>
        <dbReference type="ARBA" id="ARBA00022737"/>
    </source>
</evidence>
<dbReference type="InterPro" id="IPR011990">
    <property type="entry name" value="TPR-like_helical_dom_sf"/>
</dbReference>
<protein>
    <submittedName>
        <fullName evidence="4">Uncharacterized protein</fullName>
    </submittedName>
</protein>
<accession>A0A073J2Z4</accession>
<dbReference type="AlphaFoldDB" id="A0A073J2Z4"/>
<comment type="caution">
    <text evidence="4">The sequence shown here is derived from an EMBL/GenBank/DDBJ whole genome shotgun (WGS) entry which is preliminary data.</text>
</comment>
<dbReference type="PANTHER" id="PTHR44943">
    <property type="entry name" value="CELLULOSE SYNTHASE OPERON PROTEIN C"/>
    <property type="match status" value="1"/>
</dbReference>
<keyword evidence="5" id="KW-1185">Reference proteome</keyword>
<dbReference type="EMBL" id="JAMD01000004">
    <property type="protein sequence ID" value="KEJ96026.1"/>
    <property type="molecule type" value="Genomic_DNA"/>
</dbReference>
<keyword evidence="2 3" id="KW-0802">TPR repeat</keyword>
<proteinExistence type="predicted"/>
<evidence type="ECO:0000313" key="5">
    <source>
        <dbReference type="Proteomes" id="UP000027746"/>
    </source>
</evidence>
<evidence type="ECO:0000256" key="3">
    <source>
        <dbReference type="PROSITE-ProRule" id="PRU00339"/>
    </source>
</evidence>
<dbReference type="Proteomes" id="UP000027746">
    <property type="component" value="Unassembled WGS sequence"/>
</dbReference>